<dbReference type="InterPro" id="IPR004360">
    <property type="entry name" value="Glyas_Fos-R_dOase_dom"/>
</dbReference>
<evidence type="ECO:0000313" key="4">
    <source>
        <dbReference type="Proteomes" id="UP001438707"/>
    </source>
</evidence>
<name>A0AAW1RRW2_9CHLO</name>
<feature type="domain" description="VOC" evidence="2">
    <location>
        <begin position="45"/>
        <end position="171"/>
    </location>
</feature>
<accession>A0AAW1RRW2</accession>
<dbReference type="Gene3D" id="3.10.180.10">
    <property type="entry name" value="2,3-Dihydroxybiphenyl 1,2-Dioxygenase, domain 1"/>
    <property type="match status" value="1"/>
</dbReference>
<dbReference type="Proteomes" id="UP001438707">
    <property type="component" value="Unassembled WGS sequence"/>
</dbReference>
<organism evidence="3 4">
    <name type="scientific">Apatococcus lobatus</name>
    <dbReference type="NCBI Taxonomy" id="904363"/>
    <lineage>
        <taxon>Eukaryota</taxon>
        <taxon>Viridiplantae</taxon>
        <taxon>Chlorophyta</taxon>
        <taxon>core chlorophytes</taxon>
        <taxon>Trebouxiophyceae</taxon>
        <taxon>Chlorellales</taxon>
        <taxon>Chlorellaceae</taxon>
        <taxon>Apatococcus</taxon>
    </lineage>
</organism>
<feature type="region of interest" description="Disordered" evidence="1">
    <location>
        <begin position="1"/>
        <end position="28"/>
    </location>
</feature>
<sequence length="184" mass="20182">MIPALHLPVGTPTFGRQGATHQGLQRPARAKSQRYLSRAASGSIQPFHLAIPVNNIAEARDFYGRIMGCPEGRSAKTWVDYNLFGHQIVCHHVAGYNASSAANAVDGDAVPVPHFGLAMDADSFHALAERVRKAGIRFEIEPHLRFKGAPGEQYTMFFKDPSGNALEFKSMTNPDNLFSKYVVD</sequence>
<protein>
    <recommendedName>
        <fullName evidence="2">VOC domain-containing protein</fullName>
    </recommendedName>
</protein>
<keyword evidence="4" id="KW-1185">Reference proteome</keyword>
<dbReference type="AlphaFoldDB" id="A0AAW1RRW2"/>
<gene>
    <name evidence="3" type="ORF">WJX74_000476</name>
</gene>
<proteinExistence type="predicted"/>
<dbReference type="SUPFAM" id="SSF54593">
    <property type="entry name" value="Glyoxalase/Bleomycin resistance protein/Dihydroxybiphenyl dioxygenase"/>
    <property type="match status" value="1"/>
</dbReference>
<dbReference type="InterPro" id="IPR037523">
    <property type="entry name" value="VOC_core"/>
</dbReference>
<evidence type="ECO:0000313" key="3">
    <source>
        <dbReference type="EMBL" id="KAK9836434.1"/>
    </source>
</evidence>
<reference evidence="3 4" key="1">
    <citation type="journal article" date="2024" name="Nat. Commun.">
        <title>Phylogenomics reveals the evolutionary origins of lichenization in chlorophyte algae.</title>
        <authorList>
            <person name="Puginier C."/>
            <person name="Libourel C."/>
            <person name="Otte J."/>
            <person name="Skaloud P."/>
            <person name="Haon M."/>
            <person name="Grisel S."/>
            <person name="Petersen M."/>
            <person name="Berrin J.G."/>
            <person name="Delaux P.M."/>
            <person name="Dal Grande F."/>
            <person name="Keller J."/>
        </authorList>
    </citation>
    <scope>NUCLEOTIDE SEQUENCE [LARGE SCALE GENOMIC DNA]</scope>
    <source>
        <strain evidence="3 4">SAG 2145</strain>
    </source>
</reference>
<dbReference type="PANTHER" id="PTHR39434">
    <property type="match status" value="1"/>
</dbReference>
<dbReference type="EMBL" id="JALJOS010000007">
    <property type="protein sequence ID" value="KAK9836434.1"/>
    <property type="molecule type" value="Genomic_DNA"/>
</dbReference>
<evidence type="ECO:0000259" key="2">
    <source>
        <dbReference type="PROSITE" id="PS51819"/>
    </source>
</evidence>
<evidence type="ECO:0000256" key="1">
    <source>
        <dbReference type="SAM" id="MobiDB-lite"/>
    </source>
</evidence>
<dbReference type="InterPro" id="IPR029068">
    <property type="entry name" value="Glyas_Bleomycin-R_OHBP_Dase"/>
</dbReference>
<dbReference type="CDD" id="cd08357">
    <property type="entry name" value="VOC_like"/>
    <property type="match status" value="1"/>
</dbReference>
<comment type="caution">
    <text evidence="3">The sequence shown here is derived from an EMBL/GenBank/DDBJ whole genome shotgun (WGS) entry which is preliminary data.</text>
</comment>
<dbReference type="PANTHER" id="PTHR39434:SF1">
    <property type="entry name" value="VOC DOMAIN-CONTAINING PROTEIN"/>
    <property type="match status" value="1"/>
</dbReference>
<dbReference type="Pfam" id="PF00903">
    <property type="entry name" value="Glyoxalase"/>
    <property type="match status" value="1"/>
</dbReference>
<dbReference type="PROSITE" id="PS51819">
    <property type="entry name" value="VOC"/>
    <property type="match status" value="1"/>
</dbReference>